<dbReference type="PROSITE" id="PS00108">
    <property type="entry name" value="PROTEIN_KINASE_ST"/>
    <property type="match status" value="1"/>
</dbReference>
<dbReference type="InterPro" id="IPR024788">
    <property type="entry name" value="Malectin-like_Carb-bd_dom"/>
</dbReference>
<keyword evidence="14" id="KW-0675">Receptor</keyword>
<feature type="transmembrane region" description="Helical" evidence="18">
    <location>
        <begin position="506"/>
        <end position="531"/>
    </location>
</feature>
<accession>A0ABD3J3K1</accession>
<evidence type="ECO:0000256" key="12">
    <source>
        <dbReference type="ARBA" id="ARBA00022989"/>
    </source>
</evidence>
<evidence type="ECO:0000256" key="11">
    <source>
        <dbReference type="ARBA" id="ARBA00022840"/>
    </source>
</evidence>
<name>A0ABD3J3K1_EUCGL</name>
<comment type="caution">
    <text evidence="21">The sequence shown here is derived from an EMBL/GenBank/DDBJ whole genome shotgun (WGS) entry which is preliminary data.</text>
</comment>
<keyword evidence="7 19" id="KW-0732">Signal</keyword>
<keyword evidence="8" id="KW-0677">Repeat</keyword>
<evidence type="ECO:0000256" key="7">
    <source>
        <dbReference type="ARBA" id="ARBA00022729"/>
    </source>
</evidence>
<dbReference type="FunFam" id="3.80.10.10:FF:000129">
    <property type="entry name" value="Leucine-rich repeat receptor-like kinase"/>
    <property type="match status" value="1"/>
</dbReference>
<evidence type="ECO:0000256" key="16">
    <source>
        <dbReference type="ARBA" id="ARBA00048679"/>
    </source>
</evidence>
<dbReference type="GO" id="GO:0005524">
    <property type="term" value="F:ATP binding"/>
    <property type="evidence" value="ECO:0007669"/>
    <property type="project" value="UniProtKB-UniRule"/>
</dbReference>
<feature type="binding site" evidence="17">
    <location>
        <position position="603"/>
    </location>
    <ligand>
        <name>ATP</name>
        <dbReference type="ChEBI" id="CHEBI:30616"/>
    </ligand>
</feature>
<evidence type="ECO:0000256" key="13">
    <source>
        <dbReference type="ARBA" id="ARBA00023136"/>
    </source>
</evidence>
<keyword evidence="11 17" id="KW-0067">ATP-binding</keyword>
<dbReference type="GO" id="GO:0016020">
    <property type="term" value="C:membrane"/>
    <property type="evidence" value="ECO:0007669"/>
    <property type="project" value="UniProtKB-SubCell"/>
</dbReference>
<evidence type="ECO:0000256" key="10">
    <source>
        <dbReference type="ARBA" id="ARBA00022777"/>
    </source>
</evidence>
<feature type="signal peptide" evidence="19">
    <location>
        <begin position="1"/>
        <end position="22"/>
    </location>
</feature>
<dbReference type="PRINTS" id="PR00019">
    <property type="entry name" value="LEURICHRPT"/>
</dbReference>
<keyword evidence="22" id="KW-1185">Reference proteome</keyword>
<dbReference type="InterPro" id="IPR001611">
    <property type="entry name" value="Leu-rich_rpt"/>
</dbReference>
<dbReference type="InterPro" id="IPR011009">
    <property type="entry name" value="Kinase-like_dom_sf"/>
</dbReference>
<dbReference type="PROSITE" id="PS00107">
    <property type="entry name" value="PROTEIN_KINASE_ATP"/>
    <property type="match status" value="1"/>
</dbReference>
<dbReference type="GO" id="GO:0004674">
    <property type="term" value="F:protein serine/threonine kinase activity"/>
    <property type="evidence" value="ECO:0007669"/>
    <property type="project" value="UniProtKB-KW"/>
</dbReference>
<evidence type="ECO:0000256" key="18">
    <source>
        <dbReference type="SAM" id="Phobius"/>
    </source>
</evidence>
<dbReference type="PANTHER" id="PTHR45631:SF206">
    <property type="entry name" value="PROTEIN KINASE DOMAIN-CONTAINING PROTEIN"/>
    <property type="match status" value="1"/>
</dbReference>
<dbReference type="Gene3D" id="1.10.510.10">
    <property type="entry name" value="Transferase(Phosphotransferase) domain 1"/>
    <property type="match status" value="1"/>
</dbReference>
<dbReference type="EC" id="2.7.11.1" evidence="2"/>
<feature type="chain" id="PRO_5044857883" description="non-specific serine/threonine protein kinase" evidence="19">
    <location>
        <begin position="23"/>
        <end position="881"/>
    </location>
</feature>
<reference evidence="21 22" key="1">
    <citation type="submission" date="2024-11" db="EMBL/GenBank/DDBJ databases">
        <title>Chromosome-level genome assembly of Eucalyptus globulus Labill. provides insights into its genome evolution.</title>
        <authorList>
            <person name="Li X."/>
        </authorList>
    </citation>
    <scope>NUCLEOTIDE SEQUENCE [LARGE SCALE GENOMIC DNA]</scope>
    <source>
        <strain evidence="21">CL2024</strain>
        <tissue evidence="21">Fresh tender leaves</tissue>
    </source>
</reference>
<dbReference type="SUPFAM" id="SSF56112">
    <property type="entry name" value="Protein kinase-like (PK-like)"/>
    <property type="match status" value="1"/>
</dbReference>
<evidence type="ECO:0000256" key="19">
    <source>
        <dbReference type="SAM" id="SignalP"/>
    </source>
</evidence>
<keyword evidence="12 18" id="KW-1133">Transmembrane helix</keyword>
<evidence type="ECO:0000256" key="9">
    <source>
        <dbReference type="ARBA" id="ARBA00022741"/>
    </source>
</evidence>
<dbReference type="Pfam" id="PF13855">
    <property type="entry name" value="LRR_8"/>
    <property type="match status" value="1"/>
</dbReference>
<dbReference type="Pfam" id="PF12819">
    <property type="entry name" value="Malectin_like"/>
    <property type="match status" value="1"/>
</dbReference>
<dbReference type="InterPro" id="IPR017441">
    <property type="entry name" value="Protein_kinase_ATP_BS"/>
</dbReference>
<dbReference type="InterPro" id="IPR000719">
    <property type="entry name" value="Prot_kinase_dom"/>
</dbReference>
<dbReference type="FunFam" id="3.30.200.20:FF:000394">
    <property type="entry name" value="Leucine-rich repeat receptor-like protein kinase"/>
    <property type="match status" value="1"/>
</dbReference>
<keyword evidence="10" id="KW-0418">Kinase</keyword>
<evidence type="ECO:0000256" key="14">
    <source>
        <dbReference type="ARBA" id="ARBA00023170"/>
    </source>
</evidence>
<proteinExistence type="predicted"/>
<evidence type="ECO:0000256" key="4">
    <source>
        <dbReference type="ARBA" id="ARBA00022614"/>
    </source>
</evidence>
<dbReference type="SMART" id="SM00220">
    <property type="entry name" value="S_TKc"/>
    <property type="match status" value="1"/>
</dbReference>
<comment type="catalytic activity">
    <reaction evidence="15">
        <text>L-threonyl-[protein] + ATP = O-phospho-L-threonyl-[protein] + ADP + H(+)</text>
        <dbReference type="Rhea" id="RHEA:46608"/>
        <dbReference type="Rhea" id="RHEA-COMP:11060"/>
        <dbReference type="Rhea" id="RHEA-COMP:11605"/>
        <dbReference type="ChEBI" id="CHEBI:15378"/>
        <dbReference type="ChEBI" id="CHEBI:30013"/>
        <dbReference type="ChEBI" id="CHEBI:30616"/>
        <dbReference type="ChEBI" id="CHEBI:61977"/>
        <dbReference type="ChEBI" id="CHEBI:456216"/>
        <dbReference type="EC" id="2.7.11.1"/>
    </reaction>
</comment>
<evidence type="ECO:0000256" key="17">
    <source>
        <dbReference type="PROSITE-ProRule" id="PRU10141"/>
    </source>
</evidence>
<evidence type="ECO:0000256" key="6">
    <source>
        <dbReference type="ARBA" id="ARBA00022692"/>
    </source>
</evidence>
<dbReference type="Proteomes" id="UP001634007">
    <property type="component" value="Unassembled WGS sequence"/>
</dbReference>
<keyword evidence="5" id="KW-0808">Transferase</keyword>
<evidence type="ECO:0000256" key="1">
    <source>
        <dbReference type="ARBA" id="ARBA00004167"/>
    </source>
</evidence>
<dbReference type="AlphaFoldDB" id="A0ABD3J3K1"/>
<keyword evidence="4" id="KW-0433">Leucine-rich repeat</keyword>
<keyword evidence="9 17" id="KW-0547">Nucleotide-binding</keyword>
<dbReference type="PROSITE" id="PS50011">
    <property type="entry name" value="PROTEIN_KINASE_DOM"/>
    <property type="match status" value="1"/>
</dbReference>
<evidence type="ECO:0000256" key="15">
    <source>
        <dbReference type="ARBA" id="ARBA00047899"/>
    </source>
</evidence>
<dbReference type="InterPro" id="IPR001245">
    <property type="entry name" value="Ser-Thr/Tyr_kinase_cat_dom"/>
</dbReference>
<keyword evidence="3" id="KW-0723">Serine/threonine-protein kinase</keyword>
<comment type="subcellular location">
    <subcellularLocation>
        <location evidence="1">Membrane</location>
        <topology evidence="1">Single-pass membrane protein</topology>
    </subcellularLocation>
</comment>
<dbReference type="PANTHER" id="PTHR45631">
    <property type="entry name" value="OS07G0107800 PROTEIN-RELATED"/>
    <property type="match status" value="1"/>
</dbReference>
<sequence length="881" mass="97829">MKILKMLHVLVGCLALGVFARGQQNPGFISIDCGAPNDYHDDQLDIYYKADTGFVDSGTNMQVSTQVIYQNKQTQSKNLRIFSSGIRNCYTLMPDKGKGNTYLVRASFWYGNYDGKNQTPAFDLHIDVNYWTTVNTSSWNYEEIIYTPPRDYIQVCLVNTGSGVPFISALQLRILDNSTYQINSGALITQWRYNLGSIDTYRHPQDVYDRIWAGETYEVWSSISNTTAIVTSTSNDAYEVPLEVLMTATQVPNVTNPLRLKWTSDNSTTIWSVYFHFVELQLQENYIRELTVHVLNQLVGTVMLENLKPVTVASFPVAGLSLNLAIQATDRSTLPPLLNAIEIFHMVELQNSPTFLDDFNAMYDIKKIYGVIRANWQGDPCVPTQYSWSGLHCSYDSSPRIISLNLSSSGLKGLIATSISNLTAVVSLDLSNNSLTGSVPDFLAQMSSLKVLNLSGNNLNGSVPQTLLKKTMDGSLLLSLDGNPNLCQSDNCQTSNVQPKKKGISIAPIIASVAAALVLILVGALAVLWIIKRRQIQNVTTTTTATNSTRGESTGTLRLSKNQLFTSTEITRITDNFGTIIGEGGFGKVYLGRLDNGTKVAVKLLSRSSKQGYKEFHAEAQLLMVVHHRNLVSLIGYCEEFENMALIYEFMFHGNVQQHLSAQNPNVLSWSQRLQIAIDAAQAIRYTSLSFLFCWWCRPPIVHRDLKTPNILLNENMQAKIADFGLSKAFATEHDSHISTHVAGILGYLDPEFYTSGNLSKKSDVYSFGVVLFELITGRLAIMRSSEGSSMHILHWVTPLIERGDIQSIVDPRLNGQFSINSAWKAVEIAMSCVPIMAVQRPDVNHVLSELKECLTAEIGSGRIESFEITSIDVEITPSAR</sequence>
<evidence type="ECO:0000313" key="21">
    <source>
        <dbReference type="EMBL" id="KAL3720948.1"/>
    </source>
</evidence>
<dbReference type="InterPro" id="IPR008271">
    <property type="entry name" value="Ser/Thr_kinase_AS"/>
</dbReference>
<keyword evidence="13 18" id="KW-0472">Membrane</keyword>
<evidence type="ECO:0000256" key="3">
    <source>
        <dbReference type="ARBA" id="ARBA00022527"/>
    </source>
</evidence>
<gene>
    <name evidence="21" type="ORF">ACJRO7_005717</name>
</gene>
<evidence type="ECO:0000313" key="22">
    <source>
        <dbReference type="Proteomes" id="UP001634007"/>
    </source>
</evidence>
<dbReference type="EMBL" id="JBJKBG010000010">
    <property type="protein sequence ID" value="KAL3720948.1"/>
    <property type="molecule type" value="Genomic_DNA"/>
</dbReference>
<keyword evidence="6 18" id="KW-0812">Transmembrane</keyword>
<dbReference type="InterPro" id="IPR032675">
    <property type="entry name" value="LRR_dom_sf"/>
</dbReference>
<dbReference type="Pfam" id="PF07714">
    <property type="entry name" value="PK_Tyr_Ser-Thr"/>
    <property type="match status" value="1"/>
</dbReference>
<organism evidence="21 22">
    <name type="scientific">Eucalyptus globulus</name>
    <name type="common">Tasmanian blue gum</name>
    <dbReference type="NCBI Taxonomy" id="34317"/>
    <lineage>
        <taxon>Eukaryota</taxon>
        <taxon>Viridiplantae</taxon>
        <taxon>Streptophyta</taxon>
        <taxon>Embryophyta</taxon>
        <taxon>Tracheophyta</taxon>
        <taxon>Spermatophyta</taxon>
        <taxon>Magnoliopsida</taxon>
        <taxon>eudicotyledons</taxon>
        <taxon>Gunneridae</taxon>
        <taxon>Pentapetalae</taxon>
        <taxon>rosids</taxon>
        <taxon>malvids</taxon>
        <taxon>Myrtales</taxon>
        <taxon>Myrtaceae</taxon>
        <taxon>Myrtoideae</taxon>
        <taxon>Eucalypteae</taxon>
        <taxon>Eucalyptus</taxon>
    </lineage>
</organism>
<evidence type="ECO:0000256" key="8">
    <source>
        <dbReference type="ARBA" id="ARBA00022737"/>
    </source>
</evidence>
<feature type="domain" description="Protein kinase" evidence="20">
    <location>
        <begin position="575"/>
        <end position="855"/>
    </location>
</feature>
<dbReference type="Gene3D" id="3.80.10.10">
    <property type="entry name" value="Ribonuclease Inhibitor"/>
    <property type="match status" value="1"/>
</dbReference>
<evidence type="ECO:0000256" key="2">
    <source>
        <dbReference type="ARBA" id="ARBA00012513"/>
    </source>
</evidence>
<dbReference type="Gene3D" id="3.30.200.20">
    <property type="entry name" value="Phosphorylase Kinase, domain 1"/>
    <property type="match status" value="1"/>
</dbReference>
<dbReference type="SUPFAM" id="SSF52058">
    <property type="entry name" value="L domain-like"/>
    <property type="match status" value="1"/>
</dbReference>
<evidence type="ECO:0000256" key="5">
    <source>
        <dbReference type="ARBA" id="ARBA00022679"/>
    </source>
</evidence>
<comment type="catalytic activity">
    <reaction evidence="16">
        <text>L-seryl-[protein] + ATP = O-phospho-L-seryl-[protein] + ADP + H(+)</text>
        <dbReference type="Rhea" id="RHEA:17989"/>
        <dbReference type="Rhea" id="RHEA-COMP:9863"/>
        <dbReference type="Rhea" id="RHEA-COMP:11604"/>
        <dbReference type="ChEBI" id="CHEBI:15378"/>
        <dbReference type="ChEBI" id="CHEBI:29999"/>
        <dbReference type="ChEBI" id="CHEBI:30616"/>
        <dbReference type="ChEBI" id="CHEBI:83421"/>
        <dbReference type="ChEBI" id="CHEBI:456216"/>
        <dbReference type="EC" id="2.7.11.1"/>
    </reaction>
</comment>
<evidence type="ECO:0000259" key="20">
    <source>
        <dbReference type="PROSITE" id="PS50011"/>
    </source>
</evidence>
<protein>
    <recommendedName>
        <fullName evidence="2">non-specific serine/threonine protein kinase</fullName>
        <ecNumber evidence="2">2.7.11.1</ecNumber>
    </recommendedName>
</protein>